<gene>
    <name evidence="2" type="ORF">BON30_06210</name>
</gene>
<organism evidence="2 3">
    <name type="scientific">Cystobacter ferrugineus</name>
    <dbReference type="NCBI Taxonomy" id="83449"/>
    <lineage>
        <taxon>Bacteria</taxon>
        <taxon>Pseudomonadati</taxon>
        <taxon>Myxococcota</taxon>
        <taxon>Myxococcia</taxon>
        <taxon>Myxococcales</taxon>
        <taxon>Cystobacterineae</taxon>
        <taxon>Archangiaceae</taxon>
        <taxon>Cystobacter</taxon>
    </lineage>
</organism>
<proteinExistence type="predicted"/>
<feature type="domain" description="Peptidase C-terminal archaeal/bacterial" evidence="1">
    <location>
        <begin position="742"/>
        <end position="810"/>
    </location>
</feature>
<reference evidence="2 3" key="2">
    <citation type="submission" date="2016-12" db="EMBL/GenBank/DDBJ databases">
        <title>Draft Genome Sequence of Cystobacter ferrugineus Strain Cbfe23.</title>
        <authorList>
            <person name="Akbar S."/>
            <person name="Dowd S.E."/>
            <person name="Stevens D.C."/>
        </authorList>
    </citation>
    <scope>NUCLEOTIDE SEQUENCE [LARGE SCALE GENOMIC DNA]</scope>
    <source>
        <strain evidence="2 3">Cbfe23</strain>
    </source>
</reference>
<dbReference type="Pfam" id="PF04151">
    <property type="entry name" value="PPC"/>
    <property type="match status" value="3"/>
</dbReference>
<dbReference type="InterPro" id="IPR007280">
    <property type="entry name" value="Peptidase_C_arc/bac"/>
</dbReference>
<comment type="caution">
    <text evidence="2">The sequence shown here is derived from an EMBL/GenBank/DDBJ whole genome shotgun (WGS) entry which is preliminary data.</text>
</comment>
<sequence length="1043" mass="110924">MTLPGTELKDAVPVTVSGAQNSLTQFFVNVPAGLQEISFALMGGSDVSGSAELLIKRGAVPTTSSYDCRSRESDEARCNVQSPASDTWGVVVRGMTDYANVKLVVYFNLPNPLPLNSVLWVRTSQPTMYFVDIPAGKGRLKFENSRGTVKVRLGARPTDTLFDCSGTCDILAPTGGRYYVLLSNQTSGTQLSAWVTGAARAGGALTNGQTVTGLSINRDDVVYYTLNVPTGQARLVMETSVGGLPHFVQRGNPFPGKPVSCLPSGLSGSGACTFSNPQAGTWYVAVHSPTSTISSMSLTVRAVASTWNGTVTPLSNYQQVTGLSGSPIEDRYYSIQVPEGMPKLSVKVTQQTGSAEVYVQHGTRPLPGQGTACHGGCTLQAPAAGTWYILIRGFTTFSGLSFSAGYPPVAALTPGQPVTYGSSLLHYYIDIPEGQLEANFTLATEQYNSASVKYGTWSTGGGDGCSMPCRLYRPQAGRYYVTVYYVSGIVFGTLEAWYAGGPVGTLEDGAPAAFTSGSGRELRYWRIDVPEGQAQLRVDLAFQRSTQVQLYVRRGDVPATFQSDCQGAAWAYNFDPPGRTCIINQPQAGPWYVLAYSDAELDAVLRATTSSGVPTLTPGFDEKPSVGSAGEEQLWKMEVPAGVSDLRVKLSGGTGNADLYMRYGERPDATLFDCASANPNNEENCELVNPRPGTWYVAVRGAAAWSGARMVATLASTPGEGIRALASGENAVGLKGAPGSIQYFKVEVPQGQARLVVGLSGGRGNADLSVRREARPTLSVADCRSQDPSNSEVCVFENPAPGTWLIRVDGTGSFAEAVLTARYNLANEAIVLTPGVPAANIYIGPNEVERFTFYIPTTITRMRIDVQAGVNSPGSVQMSGSALTCDRATPSYFTLCPYYFFGGGGVTRTVSIAPKVPSSASWGNTVTLVTGVDGWDDDVTHPSLLNGVALVDLSENVRLKIDVPEGARKLTVITQGPTGTSSDPGEVDLYILNLKPPTTTKYTCRSDYVGIKQSCTITNPSPGSWYIQTYLTSGTYDVKATYE</sequence>
<dbReference type="AlphaFoldDB" id="A0A1L9BKS6"/>
<dbReference type="Proteomes" id="UP000182229">
    <property type="component" value="Unassembled WGS sequence"/>
</dbReference>
<dbReference type="STRING" id="83449.BON30_06210"/>
<evidence type="ECO:0000259" key="1">
    <source>
        <dbReference type="Pfam" id="PF04151"/>
    </source>
</evidence>
<feature type="domain" description="Peptidase C-terminal archaeal/bacterial" evidence="1">
    <location>
        <begin position="633"/>
        <end position="701"/>
    </location>
</feature>
<protein>
    <recommendedName>
        <fullName evidence="1">Peptidase C-terminal archaeal/bacterial domain-containing protein</fullName>
    </recommendedName>
</protein>
<feature type="domain" description="Peptidase C-terminal archaeal/bacterial" evidence="1">
    <location>
        <begin position="960"/>
        <end position="1028"/>
    </location>
</feature>
<evidence type="ECO:0000313" key="3">
    <source>
        <dbReference type="Proteomes" id="UP000182229"/>
    </source>
</evidence>
<evidence type="ECO:0000313" key="2">
    <source>
        <dbReference type="EMBL" id="OJH42768.1"/>
    </source>
</evidence>
<keyword evidence="3" id="KW-1185">Reference proteome</keyword>
<accession>A0A1L9BKS6</accession>
<dbReference type="EMBL" id="MPIN01000001">
    <property type="protein sequence ID" value="OJH42768.1"/>
    <property type="molecule type" value="Genomic_DNA"/>
</dbReference>
<dbReference type="RefSeq" id="WP_071896864.1">
    <property type="nucleotide sequence ID" value="NZ_MPIN01000001.1"/>
</dbReference>
<dbReference type="Gene3D" id="2.60.120.380">
    <property type="match status" value="7"/>
</dbReference>
<name>A0A1L9BKS6_9BACT</name>
<reference evidence="3" key="1">
    <citation type="submission" date="2016-11" db="EMBL/GenBank/DDBJ databases">
        <authorList>
            <person name="Shukria A."/>
            <person name="Stevens D.C."/>
        </authorList>
    </citation>
    <scope>NUCLEOTIDE SEQUENCE [LARGE SCALE GENOMIC DNA]</scope>
    <source>
        <strain evidence="3">Cbfe23</strain>
    </source>
</reference>